<protein>
    <submittedName>
        <fullName evidence="2">Uncharacterized protein</fullName>
    </submittedName>
</protein>
<dbReference type="EMBL" id="BGPR01045027">
    <property type="protein sequence ID" value="GBO21905.1"/>
    <property type="molecule type" value="Genomic_DNA"/>
</dbReference>
<dbReference type="EMBL" id="BGPR01045028">
    <property type="protein sequence ID" value="GBO21906.1"/>
    <property type="molecule type" value="Genomic_DNA"/>
</dbReference>
<evidence type="ECO:0000313" key="2">
    <source>
        <dbReference type="EMBL" id="GBO21906.1"/>
    </source>
</evidence>
<name>A0A4Y2VCS5_ARAVE</name>
<evidence type="ECO:0000313" key="5">
    <source>
        <dbReference type="Proteomes" id="UP000499080"/>
    </source>
</evidence>
<evidence type="ECO:0000313" key="1">
    <source>
        <dbReference type="EMBL" id="GBO21905.1"/>
    </source>
</evidence>
<organism evidence="2 5">
    <name type="scientific">Araneus ventricosus</name>
    <name type="common">Orbweaver spider</name>
    <name type="synonym">Epeira ventricosa</name>
    <dbReference type="NCBI Taxonomy" id="182803"/>
    <lineage>
        <taxon>Eukaryota</taxon>
        <taxon>Metazoa</taxon>
        <taxon>Ecdysozoa</taxon>
        <taxon>Arthropoda</taxon>
        <taxon>Chelicerata</taxon>
        <taxon>Arachnida</taxon>
        <taxon>Araneae</taxon>
        <taxon>Araneomorphae</taxon>
        <taxon>Entelegynae</taxon>
        <taxon>Araneoidea</taxon>
        <taxon>Araneidae</taxon>
        <taxon>Araneus</taxon>
    </lineage>
</organism>
<gene>
    <name evidence="3" type="ORF">AVEN_129695_1</name>
    <name evidence="4" type="ORF">AVEN_217681_1</name>
    <name evidence="1" type="ORF">AVEN_252253_1</name>
    <name evidence="2" type="ORF">AVEN_31784_1</name>
</gene>
<dbReference type="OrthoDB" id="6819312at2759"/>
<comment type="caution">
    <text evidence="2">The sequence shown here is derived from an EMBL/GenBank/DDBJ whole genome shotgun (WGS) entry which is preliminary data.</text>
</comment>
<sequence length="118" mass="13665">MACFLNSLKYKKGAGVTGGEPDLCVQRIAGSRPGSIENKRKERRRNEAYNIIMLRCFGLEQCLQTWGNLIVKRGNSRMEEKERNRLDITQRRDLRLKLTKLEPNIKSLYSKHQAQGSR</sequence>
<dbReference type="AlphaFoldDB" id="A0A4Y2VCS5"/>
<keyword evidence="5" id="KW-1185">Reference proteome</keyword>
<evidence type="ECO:0000313" key="3">
    <source>
        <dbReference type="EMBL" id="GBO21911.1"/>
    </source>
</evidence>
<proteinExistence type="predicted"/>
<dbReference type="EMBL" id="BGPR01045031">
    <property type="protein sequence ID" value="GBO21911.1"/>
    <property type="molecule type" value="Genomic_DNA"/>
</dbReference>
<evidence type="ECO:0000313" key="4">
    <source>
        <dbReference type="EMBL" id="GBO21916.1"/>
    </source>
</evidence>
<dbReference type="Proteomes" id="UP000499080">
    <property type="component" value="Unassembled WGS sequence"/>
</dbReference>
<accession>A0A4Y2VCS5</accession>
<reference evidence="2 5" key="1">
    <citation type="journal article" date="2019" name="Sci. Rep.">
        <title>Orb-weaving spider Araneus ventricosus genome elucidates the spidroin gene catalogue.</title>
        <authorList>
            <person name="Kono N."/>
            <person name="Nakamura H."/>
            <person name="Ohtoshi R."/>
            <person name="Moran D.A.P."/>
            <person name="Shinohara A."/>
            <person name="Yoshida Y."/>
            <person name="Fujiwara M."/>
            <person name="Mori M."/>
            <person name="Tomita M."/>
            <person name="Arakawa K."/>
        </authorList>
    </citation>
    <scope>NUCLEOTIDE SEQUENCE [LARGE SCALE GENOMIC DNA]</scope>
</reference>
<dbReference type="EMBL" id="BGPR01045034">
    <property type="protein sequence ID" value="GBO21916.1"/>
    <property type="molecule type" value="Genomic_DNA"/>
</dbReference>